<dbReference type="EMBL" id="JBHSAF010000014">
    <property type="protein sequence ID" value="MFC3914102.1"/>
    <property type="molecule type" value="Genomic_DNA"/>
</dbReference>
<protein>
    <submittedName>
        <fullName evidence="1">Uncharacterized protein</fullName>
    </submittedName>
</protein>
<evidence type="ECO:0000313" key="1">
    <source>
        <dbReference type="EMBL" id="MFC3914102.1"/>
    </source>
</evidence>
<name>A0ABV8CQC5_9GAMM</name>
<comment type="caution">
    <text evidence="1">The sequence shown here is derived from an EMBL/GenBank/DDBJ whole genome shotgun (WGS) entry which is preliminary data.</text>
</comment>
<accession>A0ABV8CQC5</accession>
<proteinExistence type="predicted"/>
<keyword evidence="2" id="KW-1185">Reference proteome</keyword>
<sequence>MSVQELNKTGNLYTQLTGLPAQEVFDALFMRNTFDHQDSIDLDLLWSEYCFTERQVVDAFVDFQQRHPVLPEGYQEAILWHGEHDPVPSQIAADEFRMASQIFHEKAGLFNGTVRLIGGFLNQDVPNRRGLCRWIAPNTFVMLYVVRQSRGPFFGYFFPKDGGTTVSMVMW</sequence>
<dbReference type="Proteomes" id="UP001595692">
    <property type="component" value="Unassembled WGS sequence"/>
</dbReference>
<reference evidence="2" key="1">
    <citation type="journal article" date="2019" name="Int. J. Syst. Evol. Microbiol.">
        <title>The Global Catalogue of Microorganisms (GCM) 10K type strain sequencing project: providing services to taxonomists for standard genome sequencing and annotation.</title>
        <authorList>
            <consortium name="The Broad Institute Genomics Platform"/>
            <consortium name="The Broad Institute Genome Sequencing Center for Infectious Disease"/>
            <person name="Wu L."/>
            <person name="Ma J."/>
        </authorList>
    </citation>
    <scope>NUCLEOTIDE SEQUENCE [LARGE SCALE GENOMIC DNA]</scope>
    <source>
        <strain evidence="2">CCUG 54939</strain>
    </source>
</reference>
<evidence type="ECO:0000313" key="2">
    <source>
        <dbReference type="Proteomes" id="UP001595692"/>
    </source>
</evidence>
<dbReference type="RefSeq" id="WP_377152632.1">
    <property type="nucleotide sequence ID" value="NZ_JBHSAF010000014.1"/>
</dbReference>
<gene>
    <name evidence="1" type="ORF">ACFOSS_11560</name>
</gene>
<organism evidence="1 2">
    <name type="scientific">Pseudaeromonas sharmana</name>
    <dbReference type="NCBI Taxonomy" id="328412"/>
    <lineage>
        <taxon>Bacteria</taxon>
        <taxon>Pseudomonadati</taxon>
        <taxon>Pseudomonadota</taxon>
        <taxon>Gammaproteobacteria</taxon>
        <taxon>Aeromonadales</taxon>
        <taxon>Aeromonadaceae</taxon>
        <taxon>Pseudaeromonas</taxon>
    </lineage>
</organism>